<evidence type="ECO:0000256" key="4">
    <source>
        <dbReference type="HAMAP-Rule" id="MF_00688"/>
    </source>
</evidence>
<dbReference type="Gene3D" id="3.40.630.70">
    <property type="entry name" value="Leucyl/phenylalanyl-tRNA-protein transferase, C-terminal domain"/>
    <property type="match status" value="1"/>
</dbReference>
<comment type="catalytic activity">
    <reaction evidence="4">
        <text>N-terminal L-arginyl-[protein] + L-leucyl-tRNA(Leu) = N-terminal L-leucyl-L-arginyl-[protein] + tRNA(Leu) + H(+)</text>
        <dbReference type="Rhea" id="RHEA:50416"/>
        <dbReference type="Rhea" id="RHEA-COMP:9613"/>
        <dbReference type="Rhea" id="RHEA-COMP:9622"/>
        <dbReference type="Rhea" id="RHEA-COMP:12672"/>
        <dbReference type="Rhea" id="RHEA-COMP:12673"/>
        <dbReference type="ChEBI" id="CHEBI:15378"/>
        <dbReference type="ChEBI" id="CHEBI:64719"/>
        <dbReference type="ChEBI" id="CHEBI:78442"/>
        <dbReference type="ChEBI" id="CHEBI:78494"/>
        <dbReference type="ChEBI" id="CHEBI:133044"/>
        <dbReference type="EC" id="2.3.2.6"/>
    </reaction>
</comment>
<evidence type="ECO:0000256" key="2">
    <source>
        <dbReference type="ARBA" id="ARBA00022679"/>
    </source>
</evidence>
<accession>A0A198URU2</accession>
<dbReference type="GO" id="GO:0030163">
    <property type="term" value="P:protein catabolic process"/>
    <property type="evidence" value="ECO:0007669"/>
    <property type="project" value="UniProtKB-UniRule"/>
</dbReference>
<dbReference type="InterPro" id="IPR042203">
    <property type="entry name" value="Leu/Phe-tRNA_Trfase_C"/>
</dbReference>
<dbReference type="Proteomes" id="UP000078228">
    <property type="component" value="Unassembled WGS sequence"/>
</dbReference>
<dbReference type="InterPro" id="IPR016181">
    <property type="entry name" value="Acyl_CoA_acyltransferase"/>
</dbReference>
<evidence type="ECO:0000313" key="5">
    <source>
        <dbReference type="EMBL" id="OAU97997.1"/>
    </source>
</evidence>
<comment type="catalytic activity">
    <reaction evidence="4">
        <text>L-phenylalanyl-tRNA(Phe) + an N-terminal L-alpha-aminoacyl-[protein] = an N-terminal L-phenylalanyl-L-alpha-aminoacyl-[protein] + tRNA(Phe)</text>
        <dbReference type="Rhea" id="RHEA:43632"/>
        <dbReference type="Rhea" id="RHEA-COMP:9668"/>
        <dbReference type="Rhea" id="RHEA-COMP:9699"/>
        <dbReference type="Rhea" id="RHEA-COMP:10636"/>
        <dbReference type="Rhea" id="RHEA-COMP:10637"/>
        <dbReference type="ChEBI" id="CHEBI:78442"/>
        <dbReference type="ChEBI" id="CHEBI:78531"/>
        <dbReference type="ChEBI" id="CHEBI:78597"/>
        <dbReference type="ChEBI" id="CHEBI:83561"/>
        <dbReference type="EC" id="2.3.2.6"/>
    </reaction>
</comment>
<evidence type="ECO:0000256" key="3">
    <source>
        <dbReference type="ARBA" id="ARBA00023315"/>
    </source>
</evidence>
<dbReference type="GO" id="GO:0008914">
    <property type="term" value="F:leucyl-tRNA--protein transferase activity"/>
    <property type="evidence" value="ECO:0007669"/>
    <property type="project" value="UniProtKB-UniRule"/>
</dbReference>
<keyword evidence="6" id="KW-1185">Reference proteome</keyword>
<dbReference type="EC" id="2.3.2.6" evidence="4"/>
<dbReference type="EMBL" id="LXHC01000004">
    <property type="protein sequence ID" value="OAU97997.1"/>
    <property type="molecule type" value="Genomic_DNA"/>
</dbReference>
<dbReference type="SUPFAM" id="SSF55729">
    <property type="entry name" value="Acyl-CoA N-acyltransferases (Nat)"/>
    <property type="match status" value="1"/>
</dbReference>
<sequence length="255" mass="28234">MNPISSSSTLNSLHKLADTCPYDFSPPAGGAYTDGFLGAGGDLTVATLLHAYRSGAFPWFDEEDPICWWSPEVRCVIVPSDFYPSKSLIRTAKKQPWIITTNADFDAVMNACRAPRRDTSKTWIHDNMVLAYRQLFKIGAAASIEVWAGMPYDSELIGGLYGVSFGSIFCGESMFHRRTDASKIAFWALMHWAHECGIQLIDCQLENPHLMRLGANLMPRDELLESLQDLVMTPCLGISGASMQMPCIDLTNSPK</sequence>
<dbReference type="Pfam" id="PF03588">
    <property type="entry name" value="Leu_Phe_trans"/>
    <property type="match status" value="1"/>
</dbReference>
<dbReference type="AlphaFoldDB" id="A0A198URU2"/>
<dbReference type="PANTHER" id="PTHR30098">
    <property type="entry name" value="LEUCYL/PHENYLALANYL-TRNA--PROTEIN TRANSFERASE"/>
    <property type="match status" value="1"/>
</dbReference>
<keyword evidence="3 4" id="KW-0012">Acyltransferase</keyword>
<comment type="caution">
    <text evidence="5">The sequence shown here is derived from an EMBL/GenBank/DDBJ whole genome shotgun (WGS) entry which is preliminary data.</text>
</comment>
<keyword evidence="2 4" id="KW-0808">Transferase</keyword>
<comment type="subcellular location">
    <subcellularLocation>
        <location evidence="4">Cytoplasm</location>
    </subcellularLocation>
</comment>
<dbReference type="NCBIfam" id="TIGR00667">
    <property type="entry name" value="aat"/>
    <property type="match status" value="1"/>
</dbReference>
<dbReference type="PATRIC" id="fig|480.237.peg.909"/>
<dbReference type="InterPro" id="IPR042221">
    <property type="entry name" value="Leu/Phe-tRNA_Trfase_N"/>
</dbReference>
<dbReference type="Gene3D" id="3.30.70.3550">
    <property type="entry name" value="Leucyl/phenylalanyl-tRNA-protein transferase, N-terminal domain"/>
    <property type="match status" value="1"/>
</dbReference>
<comment type="function">
    <text evidence="4">Functions in the N-end rule pathway of protein degradation where it conjugates Leu, Phe and, less efficiently, Met from aminoacyl-tRNAs to the N-termini of proteins containing an N-terminal arginine or lysine.</text>
</comment>
<evidence type="ECO:0000313" key="6">
    <source>
        <dbReference type="Proteomes" id="UP000078228"/>
    </source>
</evidence>
<gene>
    <name evidence="4" type="primary">aat</name>
    <name evidence="5" type="ORF">AO384_0244</name>
</gene>
<reference evidence="5 6" key="1">
    <citation type="journal article" date="2016" name="Genome Biol. Evol.">
        <title>Comparative Genomic Analyses of the Moraxella catarrhalis Serosensitive and Seroresistant Lineages Demonstrate Their Independent Evolution.</title>
        <authorList>
            <person name="Earl J.P."/>
            <person name="de Vries S.P."/>
            <person name="Ahmed A."/>
            <person name="Powell E."/>
            <person name="Schultz M.P."/>
            <person name="Hermans P.W."/>
            <person name="Hill D.J."/>
            <person name="Zhou Z."/>
            <person name="Constantinidou C.I."/>
            <person name="Hu F.Z."/>
            <person name="Bootsma H.J."/>
            <person name="Ehrlich G.D."/>
        </authorList>
    </citation>
    <scope>NUCLEOTIDE SEQUENCE [LARGE SCALE GENOMIC DNA]</scope>
    <source>
        <strain evidence="5 6">Z7542</strain>
    </source>
</reference>
<comment type="catalytic activity">
    <reaction evidence="4">
        <text>N-terminal L-lysyl-[protein] + L-leucyl-tRNA(Leu) = N-terminal L-leucyl-L-lysyl-[protein] + tRNA(Leu) + H(+)</text>
        <dbReference type="Rhea" id="RHEA:12340"/>
        <dbReference type="Rhea" id="RHEA-COMP:9613"/>
        <dbReference type="Rhea" id="RHEA-COMP:9622"/>
        <dbReference type="Rhea" id="RHEA-COMP:12670"/>
        <dbReference type="Rhea" id="RHEA-COMP:12671"/>
        <dbReference type="ChEBI" id="CHEBI:15378"/>
        <dbReference type="ChEBI" id="CHEBI:65249"/>
        <dbReference type="ChEBI" id="CHEBI:78442"/>
        <dbReference type="ChEBI" id="CHEBI:78494"/>
        <dbReference type="ChEBI" id="CHEBI:133043"/>
        <dbReference type="EC" id="2.3.2.6"/>
    </reaction>
</comment>
<organism evidence="5 6">
    <name type="scientific">Moraxella catarrhalis</name>
    <name type="common">Branhamella catarrhalis</name>
    <dbReference type="NCBI Taxonomy" id="480"/>
    <lineage>
        <taxon>Bacteria</taxon>
        <taxon>Pseudomonadati</taxon>
        <taxon>Pseudomonadota</taxon>
        <taxon>Gammaproteobacteria</taxon>
        <taxon>Moraxellales</taxon>
        <taxon>Moraxellaceae</taxon>
        <taxon>Moraxella</taxon>
    </lineage>
</organism>
<comment type="similarity">
    <text evidence="4">Belongs to the L/F-transferase family.</text>
</comment>
<evidence type="ECO:0000256" key="1">
    <source>
        <dbReference type="ARBA" id="ARBA00022490"/>
    </source>
</evidence>
<dbReference type="RefSeq" id="WP_064611554.1">
    <property type="nucleotide sequence ID" value="NZ_LXHB01000102.1"/>
</dbReference>
<name>A0A198URU2_MORCA</name>
<protein>
    <recommendedName>
        <fullName evidence="4">Leucyl/phenylalanyl-tRNA--protein transferase</fullName>
        <ecNumber evidence="4">2.3.2.6</ecNumber>
    </recommendedName>
    <alternativeName>
        <fullName evidence="4">L/F-transferase</fullName>
    </alternativeName>
    <alternativeName>
        <fullName evidence="4">Leucyltransferase</fullName>
    </alternativeName>
    <alternativeName>
        <fullName evidence="4">Phenyalanyltransferase</fullName>
    </alternativeName>
</protein>
<keyword evidence="1 4" id="KW-0963">Cytoplasm</keyword>
<proteinExistence type="inferred from homology"/>
<dbReference type="InterPro" id="IPR004616">
    <property type="entry name" value="Leu/Phe-tRNA_Trfase"/>
</dbReference>
<dbReference type="HAMAP" id="MF_00688">
    <property type="entry name" value="Leu_Phe_trans"/>
    <property type="match status" value="1"/>
</dbReference>
<dbReference type="GO" id="GO:0005737">
    <property type="term" value="C:cytoplasm"/>
    <property type="evidence" value="ECO:0007669"/>
    <property type="project" value="UniProtKB-SubCell"/>
</dbReference>
<dbReference type="PANTHER" id="PTHR30098:SF2">
    <property type="entry name" value="LEUCYL_PHENYLALANYL-TRNA--PROTEIN TRANSFERASE"/>
    <property type="match status" value="1"/>
</dbReference>
<dbReference type="OrthoDB" id="9790282at2"/>